<organism evidence="6 7">
    <name type="scientific">Lunasporangiospora selenospora</name>
    <dbReference type="NCBI Taxonomy" id="979761"/>
    <lineage>
        <taxon>Eukaryota</taxon>
        <taxon>Fungi</taxon>
        <taxon>Fungi incertae sedis</taxon>
        <taxon>Mucoromycota</taxon>
        <taxon>Mortierellomycotina</taxon>
        <taxon>Mortierellomycetes</taxon>
        <taxon>Mortierellales</taxon>
        <taxon>Mortierellaceae</taxon>
        <taxon>Lunasporangiospora</taxon>
    </lineage>
</organism>
<dbReference type="Proteomes" id="UP000780801">
    <property type="component" value="Unassembled WGS sequence"/>
</dbReference>
<dbReference type="InterPro" id="IPR020568">
    <property type="entry name" value="Ribosomal_Su5_D2-typ_SF"/>
</dbReference>
<dbReference type="Pfam" id="PF06068">
    <property type="entry name" value="TIP49"/>
    <property type="match status" value="1"/>
</dbReference>
<dbReference type="PANTHER" id="PTHR10073">
    <property type="entry name" value="DNA MISMATCH REPAIR PROTEIN MLH, PMS, MUTL"/>
    <property type="match status" value="1"/>
</dbReference>
<dbReference type="GO" id="GO:0004519">
    <property type="term" value="F:endonuclease activity"/>
    <property type="evidence" value="ECO:0007669"/>
    <property type="project" value="UniProtKB-KW"/>
</dbReference>
<feature type="compositionally biased region" description="Polar residues" evidence="3">
    <location>
        <begin position="259"/>
        <end position="272"/>
    </location>
</feature>
<dbReference type="SUPFAM" id="SSF54211">
    <property type="entry name" value="Ribosomal protein S5 domain 2-like"/>
    <property type="match status" value="1"/>
</dbReference>
<feature type="compositionally biased region" description="Basic residues" evidence="3">
    <location>
        <begin position="540"/>
        <end position="549"/>
    </location>
</feature>
<evidence type="ECO:0000313" key="7">
    <source>
        <dbReference type="Proteomes" id="UP000780801"/>
    </source>
</evidence>
<dbReference type="InterPro" id="IPR027417">
    <property type="entry name" value="P-loop_NTPase"/>
</dbReference>
<dbReference type="AlphaFoldDB" id="A0A9P6FP20"/>
<feature type="compositionally biased region" description="Basic and acidic residues" evidence="3">
    <location>
        <begin position="355"/>
        <end position="384"/>
    </location>
</feature>
<dbReference type="InterPro" id="IPR036890">
    <property type="entry name" value="HATPase_C_sf"/>
</dbReference>
<feature type="domain" description="DNA mismatch repair protein S5" evidence="5">
    <location>
        <begin position="77"/>
        <end position="220"/>
    </location>
</feature>
<keyword evidence="7" id="KW-1185">Reference proteome</keyword>
<evidence type="ECO:0000259" key="4">
    <source>
        <dbReference type="SMART" id="SM00853"/>
    </source>
</evidence>
<dbReference type="InterPro" id="IPR038973">
    <property type="entry name" value="MutL/Mlh/Pms-like"/>
</dbReference>
<dbReference type="GO" id="GO:0006298">
    <property type="term" value="P:mismatch repair"/>
    <property type="evidence" value="ECO:0007669"/>
    <property type="project" value="InterPro"/>
</dbReference>
<name>A0A9P6FP20_9FUNG</name>
<proteinExistence type="inferred from homology"/>
<feature type="compositionally biased region" description="Basic and acidic residues" evidence="3">
    <location>
        <begin position="493"/>
        <end position="504"/>
    </location>
</feature>
<dbReference type="Pfam" id="PF01119">
    <property type="entry name" value="DNA_mis_repair"/>
    <property type="match status" value="1"/>
</dbReference>
<sequence length="1006" mass="113218">MTKGTIVKISNLFEGLPVRRSEFVKNIKREYLKCINLIQAYALIVPNVRISCVSQTDKKPAVTNIATNGNGAVRQNIINVFGPKAMIDVIELDLTLVKGKQKPEKETPTDNTDEDEDNEYGDIVIRGHVSSPQFGKGRSSTDRQYIYINGRPCVLPKISRVINEVYHSFNTNQSPFLVANLILPTSYYDVNVSPDKRTIFLHNERTIVEELRTKLAELFEPSRSTFSVSQASQQIKKPDLSNRFKNSVPGDTNPEDQDQSFSSDSIVSERNTSISRPSPSPSLLTQPGVERITLSSLSLSSSKAASSSRPSVSSPVKEQSTLTERFKPIDTTRTAKRKARSAFSETEDEDEEMDTTSKKSMNKERSNDKAREDDTSVREDHNLESEQLEEGPVKEPALDVLEGYDPLDDRLQEDRDSVSDSEEEQIATAQLKASRQRRVVVIDSKVDHDDDDREWIEVGFDIEEQRRKRSLRMKMMRDVRNVELARKEMRKDLALKRRQDREQQAEEATVTDNAYGGVDSNVEPTPTVDEVEDGDTPTTGKRRRSHRLRGQKLSDASFANLDDAKAQRSLSRVISKGDFARMKILGQFNKAFIVARLDNYADAKELTNDEADQTRRSLKGPLISSDIFVIDQHASDEKYNFETLQAKTVFSTQKLFQPKSLHLTAQEEITVMDGMDILNKNGFYLDYSPEAPVSHRLKLLTLPVSEKLVFSVQDFEELVFLLSQQSAVSSNDADDIYSHKEHNMQVHNNLTRMKQHQDEDGKPTKMIRCSKVRAMFASRACRRSVMIGHVLNHGQMKRIVRHMGEIDQPWNCPHGRPTMRHLLDLVDLEQQGRKERTSEGTQAGEEDDMLDSIEDWELDNIEGVNAPRLETEDRNGVFDSLAIKRPAKHRGSHFRKEISDMASTSTATTGLRDITKMERIGQGMVGQVKARRAAGVILKMIQEGRIAGRAILMAGAPGTGKTAIAMGMAQSLGADVPFTMLAASEIFSLEMSKTEALTQAFRRSIG</sequence>
<comment type="similarity">
    <text evidence="1">Belongs to the DNA mismatch repair MutL/HexB family.</text>
</comment>
<comment type="caution">
    <text evidence="6">The sequence shown here is derived from an EMBL/GenBank/DDBJ whole genome shotgun (WGS) entry which is preliminary data.</text>
</comment>
<protein>
    <submittedName>
        <fullName evidence="6">Mismatch repair endonuclease pms2</fullName>
    </submittedName>
</protein>
<feature type="region of interest" description="Disordered" evidence="3">
    <location>
        <begin position="301"/>
        <end position="430"/>
    </location>
</feature>
<dbReference type="SUPFAM" id="SSF55874">
    <property type="entry name" value="ATPase domain of HSP90 chaperone/DNA topoisomerase II/histidine kinase"/>
    <property type="match status" value="1"/>
</dbReference>
<feature type="compositionally biased region" description="Basic and acidic residues" evidence="3">
    <location>
        <begin position="407"/>
        <end position="418"/>
    </location>
</feature>
<dbReference type="Gene3D" id="3.30.230.10">
    <property type="match status" value="1"/>
</dbReference>
<dbReference type="PANTHER" id="PTHR10073:SF52">
    <property type="entry name" value="MISMATCH REPAIR ENDONUCLEASE PMS2"/>
    <property type="match status" value="1"/>
</dbReference>
<dbReference type="Gene3D" id="3.30.565.10">
    <property type="entry name" value="Histidine kinase-like ATPase, C-terminal domain"/>
    <property type="match status" value="1"/>
</dbReference>
<keyword evidence="6" id="KW-0378">Hydrolase</keyword>
<dbReference type="SMART" id="SM00853">
    <property type="entry name" value="MutL_C"/>
    <property type="match status" value="1"/>
</dbReference>
<feature type="domain" description="MutL C-terminal dimerisation" evidence="4">
    <location>
        <begin position="584"/>
        <end position="791"/>
    </location>
</feature>
<reference evidence="6" key="1">
    <citation type="journal article" date="2020" name="Fungal Divers.">
        <title>Resolving the Mortierellaceae phylogeny through synthesis of multi-gene phylogenetics and phylogenomics.</title>
        <authorList>
            <person name="Vandepol N."/>
            <person name="Liber J."/>
            <person name="Desiro A."/>
            <person name="Na H."/>
            <person name="Kennedy M."/>
            <person name="Barry K."/>
            <person name="Grigoriev I.V."/>
            <person name="Miller A.N."/>
            <person name="O'Donnell K."/>
            <person name="Stajich J.E."/>
            <person name="Bonito G."/>
        </authorList>
    </citation>
    <scope>NUCLEOTIDE SEQUENCE</scope>
    <source>
        <strain evidence="6">KOD1015</strain>
    </source>
</reference>
<dbReference type="InterPro" id="IPR010339">
    <property type="entry name" value="TIP49_P-loop"/>
</dbReference>
<accession>A0A9P6FP20</accession>
<keyword evidence="6" id="KW-0255">Endonuclease</keyword>
<dbReference type="InterPro" id="IPR014790">
    <property type="entry name" value="MutL_C"/>
</dbReference>
<keyword evidence="2" id="KW-0227">DNA damage</keyword>
<dbReference type="Pfam" id="PF08676">
    <property type="entry name" value="MutL_C"/>
    <property type="match status" value="1"/>
</dbReference>
<evidence type="ECO:0000256" key="3">
    <source>
        <dbReference type="SAM" id="MobiDB-lite"/>
    </source>
</evidence>
<dbReference type="EMBL" id="JAABOA010002945">
    <property type="protein sequence ID" value="KAF9579213.1"/>
    <property type="molecule type" value="Genomic_DNA"/>
</dbReference>
<feature type="region of interest" description="Disordered" evidence="3">
    <location>
        <begin position="493"/>
        <end position="549"/>
    </location>
</feature>
<dbReference type="GO" id="GO:0032389">
    <property type="term" value="C:MutLalpha complex"/>
    <property type="evidence" value="ECO:0007669"/>
    <property type="project" value="TreeGrafter"/>
</dbReference>
<feature type="non-terminal residue" evidence="6">
    <location>
        <position position="1006"/>
    </location>
</feature>
<dbReference type="Gene3D" id="3.40.50.300">
    <property type="entry name" value="P-loop containing nucleotide triphosphate hydrolases"/>
    <property type="match status" value="1"/>
</dbReference>
<dbReference type="InterPro" id="IPR042120">
    <property type="entry name" value="MutL_C_dimsub"/>
</dbReference>
<feature type="region of interest" description="Disordered" evidence="3">
    <location>
        <begin position="229"/>
        <end position="287"/>
    </location>
</feature>
<gene>
    <name evidence="6" type="primary">PMS2</name>
    <name evidence="6" type="ORF">BGW38_004617</name>
</gene>
<dbReference type="GO" id="GO:0016887">
    <property type="term" value="F:ATP hydrolysis activity"/>
    <property type="evidence" value="ECO:0007669"/>
    <property type="project" value="InterPro"/>
</dbReference>
<evidence type="ECO:0000256" key="1">
    <source>
        <dbReference type="ARBA" id="ARBA00006082"/>
    </source>
</evidence>
<dbReference type="GO" id="GO:0140664">
    <property type="term" value="F:ATP-dependent DNA damage sensor activity"/>
    <property type="evidence" value="ECO:0007669"/>
    <property type="project" value="InterPro"/>
</dbReference>
<feature type="compositionally biased region" description="Acidic residues" evidence="3">
    <location>
        <begin position="345"/>
        <end position="354"/>
    </location>
</feature>
<evidence type="ECO:0000256" key="2">
    <source>
        <dbReference type="ARBA" id="ARBA00022763"/>
    </source>
</evidence>
<keyword evidence="6" id="KW-0540">Nuclease</keyword>
<dbReference type="SUPFAM" id="SSF118116">
    <property type="entry name" value="DNA mismatch repair protein MutL"/>
    <property type="match status" value="1"/>
</dbReference>
<dbReference type="InterPro" id="IPR014721">
    <property type="entry name" value="Ribsml_uS5_D2-typ_fold_subgr"/>
</dbReference>
<dbReference type="SUPFAM" id="SSF52540">
    <property type="entry name" value="P-loop containing nucleoside triphosphate hydrolases"/>
    <property type="match status" value="1"/>
</dbReference>
<dbReference type="SMART" id="SM01340">
    <property type="entry name" value="DNA_mis_repair"/>
    <property type="match status" value="1"/>
</dbReference>
<evidence type="ECO:0000313" key="6">
    <source>
        <dbReference type="EMBL" id="KAF9579213.1"/>
    </source>
</evidence>
<feature type="compositionally biased region" description="Low complexity" evidence="3">
    <location>
        <begin position="301"/>
        <end position="317"/>
    </location>
</feature>
<dbReference type="Gene3D" id="3.30.1540.20">
    <property type="entry name" value="MutL, C-terminal domain, dimerisation subdomain"/>
    <property type="match status" value="2"/>
</dbReference>
<evidence type="ECO:0000259" key="5">
    <source>
        <dbReference type="SMART" id="SM01340"/>
    </source>
</evidence>
<dbReference type="GO" id="GO:0005524">
    <property type="term" value="F:ATP binding"/>
    <property type="evidence" value="ECO:0007669"/>
    <property type="project" value="InterPro"/>
</dbReference>
<dbReference type="InterPro" id="IPR037198">
    <property type="entry name" value="MutL_C_sf"/>
</dbReference>
<dbReference type="CDD" id="cd03484">
    <property type="entry name" value="MutL_Trans_hPMS_2_like"/>
    <property type="match status" value="1"/>
</dbReference>
<dbReference type="OrthoDB" id="10263226at2759"/>
<dbReference type="InterPro" id="IPR013507">
    <property type="entry name" value="DNA_mismatch_S5_2-like"/>
</dbReference>
<dbReference type="GO" id="GO:0030983">
    <property type="term" value="F:mismatched DNA binding"/>
    <property type="evidence" value="ECO:0007669"/>
    <property type="project" value="InterPro"/>
</dbReference>